<dbReference type="Gene3D" id="1.10.555.10">
    <property type="entry name" value="Rho GTPase activation protein"/>
    <property type="match status" value="1"/>
</dbReference>
<dbReference type="GO" id="GO:0030177">
    <property type="term" value="P:positive regulation of Wnt signaling pathway"/>
    <property type="evidence" value="ECO:0007669"/>
    <property type="project" value="TreeGrafter"/>
</dbReference>
<feature type="non-terminal residue" evidence="2">
    <location>
        <position position="1"/>
    </location>
</feature>
<gene>
    <name evidence="2" type="ORF">FD755_018520</name>
</gene>
<evidence type="ECO:0000313" key="2">
    <source>
        <dbReference type="EMBL" id="KAB0369527.1"/>
    </source>
</evidence>
<organism evidence="2 3">
    <name type="scientific">Muntiacus reevesi</name>
    <name type="common">Reeves' muntjac</name>
    <name type="synonym">Cervus reevesi</name>
    <dbReference type="NCBI Taxonomy" id="9886"/>
    <lineage>
        <taxon>Eukaryota</taxon>
        <taxon>Metazoa</taxon>
        <taxon>Chordata</taxon>
        <taxon>Craniata</taxon>
        <taxon>Vertebrata</taxon>
        <taxon>Euteleostomi</taxon>
        <taxon>Mammalia</taxon>
        <taxon>Eutheria</taxon>
        <taxon>Laurasiatheria</taxon>
        <taxon>Artiodactyla</taxon>
        <taxon>Ruminantia</taxon>
        <taxon>Pecora</taxon>
        <taxon>Cervidae</taxon>
        <taxon>Muntiacinae</taxon>
        <taxon>Muntiacus</taxon>
    </lineage>
</organism>
<dbReference type="CDD" id="cd04405">
    <property type="entry name" value="RhoGAP_BRCC3-like"/>
    <property type="match status" value="1"/>
</dbReference>
<dbReference type="Proteomes" id="UP000326062">
    <property type="component" value="Chromosome 13"/>
</dbReference>
<feature type="compositionally biased region" description="Pro residues" evidence="1">
    <location>
        <begin position="1"/>
        <end position="14"/>
    </location>
</feature>
<dbReference type="PANTHER" id="PTHR16206:SF11">
    <property type="entry name" value="DEP DOMAIN-CONTAINING PROTEIN 1B"/>
    <property type="match status" value="1"/>
</dbReference>
<comment type="caution">
    <text evidence="2">The sequence shown here is derived from an EMBL/GenBank/DDBJ whole genome shotgun (WGS) entry which is preliminary data.</text>
</comment>
<dbReference type="EMBL" id="VCEB01000015">
    <property type="protein sequence ID" value="KAB0369527.1"/>
    <property type="molecule type" value="Genomic_DNA"/>
</dbReference>
<keyword evidence="3" id="KW-1185">Reference proteome</keyword>
<sequence length="377" mass="43589">FPPSSPLKPYPKRPPYQKDVIKFPKWNDPPPGTSQESIPVRPLVMNSEMWYKRHSIAIGEVPACRLVHRRQLTEANVEEIWKSMTLSYLQKILGLDSLEEVLDITLVNSKFIIHNVYSVSKQGVVILDDKSKELPHWVLSAMKCLANCLLQKEKMAIEAFQICCLLLPPENRRKLQLLMRMMARICLNKEMPPLCDGFGTRTLMVQTFSHCILCSKDEVDLDDLLAARLVTFLMDNYQEILKVPLALQTSIEERVADLRRVQIKYPGADMDITLSAPSFCRQISPEEFEYQRAYGSQEPLAALLEEVITDAKLSSKEKKKKLKQFQKSYPDVYQERFPTPESEALLFPEKPKAKPQLLMWALKNPFQPFQRTRSFRM</sequence>
<accession>A0A5N3XAU0</accession>
<protein>
    <recommendedName>
        <fullName evidence="4">Rho-GAP domain-containing protein</fullName>
    </recommendedName>
</protein>
<evidence type="ECO:0000313" key="3">
    <source>
        <dbReference type="Proteomes" id="UP000326062"/>
    </source>
</evidence>
<dbReference type="SUPFAM" id="SSF48350">
    <property type="entry name" value="GTPase activation domain, GAP"/>
    <property type="match status" value="1"/>
</dbReference>
<evidence type="ECO:0000256" key="1">
    <source>
        <dbReference type="SAM" id="MobiDB-lite"/>
    </source>
</evidence>
<reference evidence="2 3" key="1">
    <citation type="submission" date="2019-06" db="EMBL/GenBank/DDBJ databases">
        <title>Discovery of a novel chromosome fission-fusion reversal in muntjac.</title>
        <authorList>
            <person name="Mudd A.B."/>
            <person name="Bredeson J.V."/>
            <person name="Baum R."/>
            <person name="Hockemeyer D."/>
            <person name="Rokhsar D.S."/>
        </authorList>
    </citation>
    <scope>NUCLEOTIDE SEQUENCE [LARGE SCALE GENOMIC DNA]</scope>
    <source>
        <strain evidence="2">UCam_UCB_Mr</strain>
        <tissue evidence="2">Fibroblast cell line</tissue>
    </source>
</reference>
<feature type="region of interest" description="Disordered" evidence="1">
    <location>
        <begin position="1"/>
        <end position="37"/>
    </location>
</feature>
<dbReference type="InterPro" id="IPR008936">
    <property type="entry name" value="Rho_GTPase_activation_prot"/>
</dbReference>
<dbReference type="AlphaFoldDB" id="A0A5N3XAU0"/>
<proteinExistence type="predicted"/>
<dbReference type="PANTHER" id="PTHR16206">
    <property type="entry name" value="DEP DOMAIN-CONTAINING"/>
    <property type="match status" value="1"/>
</dbReference>
<name>A0A5N3XAU0_MUNRE</name>
<evidence type="ECO:0008006" key="4">
    <source>
        <dbReference type="Google" id="ProtNLM"/>
    </source>
</evidence>